<sequence>MKWLLAGTFQILLLCFTQVASIHIQQTHILHLRGGDDSVVIDISNAEENDLSTVTVKKSAMNEPRIVEIDPNFGVDQESNSKPTIVVETGTDEKVATEVREASGETAPMQNNIVVENDRPIEEKTVKQSSTSEETGTKASVMKKDNESVAFIPKSPSDQNAIVEPINRKIDNGLRRRFSDASLSLQKILEAQKPVALNFANEVRDRYGTTASKLGRVRTAAFKKINGMKTKDIYSMKAAIAHHLVVARSKMSDCSVSAIHNIVAFKFREETKMLLYMYLFAAVGSSMGFISFLYFVSVGYGASIFLMSSALLIRSNMIGNISMLSNVHTGFVLLWSIRLITFLLHREFINWPEWHAKVREVNRRGSLQSKCTIWLTCSAFYSTMIYPCMKRIVNDEKTAKWTLLGKSGLLLQCIGLLVETIADYQKGEFKRIKGNRNKFCDVGLWRFFSQPNYLGETTFWLGTYLGSPFKSYSPKDWLLSLCGIIFIFSVMKSATTSIEAKHEKNYQSDESYLELRQRRGFFGPILPL</sequence>
<reference evidence="4 5" key="1">
    <citation type="journal article" date="2021" name="Sci. Rep.">
        <title>The genome of the diatom Chaetoceros tenuissimus carries an ancient integrated fragment of an extant virus.</title>
        <authorList>
            <person name="Hongo Y."/>
            <person name="Kimura K."/>
            <person name="Takaki Y."/>
            <person name="Yoshida Y."/>
            <person name="Baba S."/>
            <person name="Kobayashi G."/>
            <person name="Nagasaki K."/>
            <person name="Hano T."/>
            <person name="Tomaru Y."/>
        </authorList>
    </citation>
    <scope>NUCLEOTIDE SEQUENCE [LARGE SCALE GENOMIC DNA]</scope>
    <source>
        <strain evidence="4 5">NIES-3715</strain>
    </source>
</reference>
<evidence type="ECO:0000256" key="2">
    <source>
        <dbReference type="SAM" id="Phobius"/>
    </source>
</evidence>
<evidence type="ECO:0000313" key="4">
    <source>
        <dbReference type="EMBL" id="GFH47933.1"/>
    </source>
</evidence>
<keyword evidence="2" id="KW-1133">Transmembrane helix</keyword>
<dbReference type="PANTHER" id="PTHR32251">
    <property type="entry name" value="3-OXO-5-ALPHA-STEROID 4-DEHYDROGENASE"/>
    <property type="match status" value="1"/>
</dbReference>
<organism evidence="4 5">
    <name type="scientific">Chaetoceros tenuissimus</name>
    <dbReference type="NCBI Taxonomy" id="426638"/>
    <lineage>
        <taxon>Eukaryota</taxon>
        <taxon>Sar</taxon>
        <taxon>Stramenopiles</taxon>
        <taxon>Ochrophyta</taxon>
        <taxon>Bacillariophyta</taxon>
        <taxon>Coscinodiscophyceae</taxon>
        <taxon>Chaetocerotophycidae</taxon>
        <taxon>Chaetocerotales</taxon>
        <taxon>Chaetocerotaceae</taxon>
        <taxon>Chaetoceros</taxon>
    </lineage>
</organism>
<feature type="compositionally biased region" description="Polar residues" evidence="1">
    <location>
        <begin position="127"/>
        <end position="138"/>
    </location>
</feature>
<feature type="region of interest" description="Disordered" evidence="1">
    <location>
        <begin position="121"/>
        <end position="153"/>
    </location>
</feature>
<accession>A0AAD3CL54</accession>
<dbReference type="Gene3D" id="1.20.120.1630">
    <property type="match status" value="1"/>
</dbReference>
<feature type="transmembrane region" description="Helical" evidence="2">
    <location>
        <begin position="323"/>
        <end position="344"/>
    </location>
</feature>
<evidence type="ECO:0000256" key="3">
    <source>
        <dbReference type="SAM" id="SignalP"/>
    </source>
</evidence>
<keyword evidence="2" id="KW-0472">Membrane</keyword>
<keyword evidence="3" id="KW-0732">Signal</keyword>
<gene>
    <name evidence="4" type="ORF">CTEN210_04409</name>
</gene>
<keyword evidence="2" id="KW-0812">Transmembrane</keyword>
<protein>
    <recommendedName>
        <fullName evidence="6">Steroid 5-alpha reductase C-terminal domain-containing protein</fullName>
    </recommendedName>
</protein>
<dbReference type="Proteomes" id="UP001054902">
    <property type="component" value="Unassembled WGS sequence"/>
</dbReference>
<feature type="chain" id="PRO_5042184192" description="Steroid 5-alpha reductase C-terminal domain-containing protein" evidence="3">
    <location>
        <begin position="22"/>
        <end position="528"/>
    </location>
</feature>
<name>A0AAD3CL54_9STRA</name>
<comment type="caution">
    <text evidence="4">The sequence shown here is derived from an EMBL/GenBank/DDBJ whole genome shotgun (WGS) entry which is preliminary data.</text>
</comment>
<dbReference type="GO" id="GO:0016020">
    <property type="term" value="C:membrane"/>
    <property type="evidence" value="ECO:0007669"/>
    <property type="project" value="TreeGrafter"/>
</dbReference>
<proteinExistence type="predicted"/>
<evidence type="ECO:0000313" key="5">
    <source>
        <dbReference type="Proteomes" id="UP001054902"/>
    </source>
</evidence>
<feature type="signal peptide" evidence="3">
    <location>
        <begin position="1"/>
        <end position="21"/>
    </location>
</feature>
<evidence type="ECO:0000256" key="1">
    <source>
        <dbReference type="SAM" id="MobiDB-lite"/>
    </source>
</evidence>
<evidence type="ECO:0008006" key="6">
    <source>
        <dbReference type="Google" id="ProtNLM"/>
    </source>
</evidence>
<dbReference type="PANTHER" id="PTHR32251:SF15">
    <property type="entry name" value="3-OXO-5-ALPHA-STEROID 4-DEHYDROGENASE (DUF1295)"/>
    <property type="match status" value="1"/>
</dbReference>
<dbReference type="PROSITE" id="PS50244">
    <property type="entry name" value="S5A_REDUCTASE"/>
    <property type="match status" value="1"/>
</dbReference>
<dbReference type="AlphaFoldDB" id="A0AAD3CL54"/>
<feature type="transmembrane region" description="Helical" evidence="2">
    <location>
        <begin position="275"/>
        <end position="302"/>
    </location>
</feature>
<dbReference type="InterPro" id="IPR010721">
    <property type="entry name" value="UstE-like"/>
</dbReference>
<dbReference type="Pfam" id="PF06966">
    <property type="entry name" value="DUF1295"/>
    <property type="match status" value="1"/>
</dbReference>
<dbReference type="EMBL" id="BLLK01000025">
    <property type="protein sequence ID" value="GFH47933.1"/>
    <property type="molecule type" value="Genomic_DNA"/>
</dbReference>
<keyword evidence="5" id="KW-1185">Reference proteome</keyword>